<gene>
    <name evidence="2" type="ORF">B0T20DRAFT_392420</name>
</gene>
<dbReference type="Proteomes" id="UP001281003">
    <property type="component" value="Unassembled WGS sequence"/>
</dbReference>
<evidence type="ECO:0000313" key="2">
    <source>
        <dbReference type="EMBL" id="KAK3399409.1"/>
    </source>
</evidence>
<protein>
    <submittedName>
        <fullName evidence="2">Uncharacterized protein</fullName>
    </submittedName>
</protein>
<keyword evidence="3" id="KW-1185">Reference proteome</keyword>
<accession>A0AAE0PGB0</accession>
<evidence type="ECO:0000313" key="3">
    <source>
        <dbReference type="Proteomes" id="UP001281003"/>
    </source>
</evidence>
<dbReference type="AlphaFoldDB" id="A0AAE0PGB0"/>
<organism evidence="2 3">
    <name type="scientific">Sordaria brevicollis</name>
    <dbReference type="NCBI Taxonomy" id="83679"/>
    <lineage>
        <taxon>Eukaryota</taxon>
        <taxon>Fungi</taxon>
        <taxon>Dikarya</taxon>
        <taxon>Ascomycota</taxon>
        <taxon>Pezizomycotina</taxon>
        <taxon>Sordariomycetes</taxon>
        <taxon>Sordariomycetidae</taxon>
        <taxon>Sordariales</taxon>
        <taxon>Sordariaceae</taxon>
        <taxon>Sordaria</taxon>
    </lineage>
</organism>
<dbReference type="EMBL" id="JAUTDP010000005">
    <property type="protein sequence ID" value="KAK3399409.1"/>
    <property type="molecule type" value="Genomic_DNA"/>
</dbReference>
<evidence type="ECO:0000256" key="1">
    <source>
        <dbReference type="SAM" id="MobiDB-lite"/>
    </source>
</evidence>
<comment type="caution">
    <text evidence="2">The sequence shown here is derived from an EMBL/GenBank/DDBJ whole genome shotgun (WGS) entry which is preliminary data.</text>
</comment>
<proteinExistence type="predicted"/>
<sequence>MADHVSGGGNPNQPAVPQAYQLVAPNGILVGIEPLIHGAAPAANPNHHEQHHYNPGQLHPFVPENNAGLGHEHRHHVGQPQGAALNHPFAEPFNHQNCGGHQYVGQNLVAIPADGYNDIHDIYDGNAYLQHMHHAAPQPPVDAHQPAPFYQPAALHEPAPIYQPAAAHQSDPFDQLAAAHQPAPFHQHPAAPMPVGYLSDNWNPHVLPAPGPQQPGIPLHNVPHFQHQYQNQGPPAAAPPEPHAHANHPAVLRLHDVTRATPKALVEEIVEEASAILHADHQKMCGHPDGCDRRA</sequence>
<feature type="region of interest" description="Disordered" evidence="1">
    <location>
        <begin position="40"/>
        <end position="81"/>
    </location>
</feature>
<name>A0AAE0PGB0_SORBR</name>
<reference evidence="2" key="2">
    <citation type="submission" date="2023-07" db="EMBL/GenBank/DDBJ databases">
        <authorList>
            <consortium name="Lawrence Berkeley National Laboratory"/>
            <person name="Haridas S."/>
            <person name="Hensen N."/>
            <person name="Bonometti L."/>
            <person name="Westerberg I."/>
            <person name="Brannstrom I.O."/>
            <person name="Guillou S."/>
            <person name="Cros-Aarteil S."/>
            <person name="Calhoun S."/>
            <person name="Kuo A."/>
            <person name="Mondo S."/>
            <person name="Pangilinan J."/>
            <person name="Riley R."/>
            <person name="LaButti K."/>
            <person name="Andreopoulos B."/>
            <person name="Lipzen A."/>
            <person name="Chen C."/>
            <person name="Yanf M."/>
            <person name="Daum C."/>
            <person name="Ng V."/>
            <person name="Clum A."/>
            <person name="Steindorff A."/>
            <person name="Ohm R."/>
            <person name="Martin F."/>
            <person name="Silar P."/>
            <person name="Natvig D."/>
            <person name="Lalanne C."/>
            <person name="Gautier V."/>
            <person name="Ament-velasquez S.L."/>
            <person name="Kruys A."/>
            <person name="Hutchinson M.I."/>
            <person name="Powell A.J."/>
            <person name="Barry K."/>
            <person name="Miller A.N."/>
            <person name="Grigoriev I.V."/>
            <person name="Debuchy R."/>
            <person name="Gladieux P."/>
            <person name="Thoren M.H."/>
            <person name="Johannesson H."/>
        </authorList>
    </citation>
    <scope>NUCLEOTIDE SEQUENCE</scope>
    <source>
        <strain evidence="2">FGSC 1904</strain>
    </source>
</reference>
<reference evidence="2" key="1">
    <citation type="journal article" date="2023" name="Mol. Phylogenet. Evol.">
        <title>Genome-scale phylogeny and comparative genomics of the fungal order Sordariales.</title>
        <authorList>
            <person name="Hensen N."/>
            <person name="Bonometti L."/>
            <person name="Westerberg I."/>
            <person name="Brannstrom I.O."/>
            <person name="Guillou S."/>
            <person name="Cros-Aarteil S."/>
            <person name="Calhoun S."/>
            <person name="Haridas S."/>
            <person name="Kuo A."/>
            <person name="Mondo S."/>
            <person name="Pangilinan J."/>
            <person name="Riley R."/>
            <person name="LaButti K."/>
            <person name="Andreopoulos B."/>
            <person name="Lipzen A."/>
            <person name="Chen C."/>
            <person name="Yan M."/>
            <person name="Daum C."/>
            <person name="Ng V."/>
            <person name="Clum A."/>
            <person name="Steindorff A."/>
            <person name="Ohm R.A."/>
            <person name="Martin F."/>
            <person name="Silar P."/>
            <person name="Natvig D.O."/>
            <person name="Lalanne C."/>
            <person name="Gautier V."/>
            <person name="Ament-Velasquez S.L."/>
            <person name="Kruys A."/>
            <person name="Hutchinson M.I."/>
            <person name="Powell A.J."/>
            <person name="Barry K."/>
            <person name="Miller A.N."/>
            <person name="Grigoriev I.V."/>
            <person name="Debuchy R."/>
            <person name="Gladieux P."/>
            <person name="Hiltunen Thoren M."/>
            <person name="Johannesson H."/>
        </authorList>
    </citation>
    <scope>NUCLEOTIDE SEQUENCE</scope>
    <source>
        <strain evidence="2">FGSC 1904</strain>
    </source>
</reference>